<dbReference type="STRING" id="758820.SAMN00777080_0069"/>
<dbReference type="AlphaFoldDB" id="A0A1W2GXX2"/>
<evidence type="ECO:0000313" key="1">
    <source>
        <dbReference type="EMBL" id="SMD41545.1"/>
    </source>
</evidence>
<dbReference type="EMBL" id="LT838813">
    <property type="protein sequence ID" value="SMD41545.1"/>
    <property type="molecule type" value="Genomic_DNA"/>
</dbReference>
<dbReference type="Proteomes" id="UP000192333">
    <property type="component" value="Chromosome I"/>
</dbReference>
<protein>
    <submittedName>
        <fullName evidence="1">Uncharacterized protein</fullName>
    </submittedName>
</protein>
<reference evidence="2" key="1">
    <citation type="submission" date="2017-04" db="EMBL/GenBank/DDBJ databases">
        <authorList>
            <person name="Varghese N."/>
            <person name="Submissions S."/>
        </authorList>
    </citation>
    <scope>NUCLEOTIDE SEQUENCE [LARGE SCALE GENOMIC DNA]</scope>
    <source>
        <strain evidence="2">DSM 16537</strain>
    </source>
</reference>
<sequence length="75" mass="8708">MHHFLFGLRILGSIVSKAYPCLFDPDDYRGKNLFTREVQTSPVFHAKGEDHFELFIPFIKTIGLYSYKSFCVKSC</sequence>
<organism evidence="1 2">
    <name type="scientific">Aquiflexum balticum DSM 16537</name>
    <dbReference type="NCBI Taxonomy" id="758820"/>
    <lineage>
        <taxon>Bacteria</taxon>
        <taxon>Pseudomonadati</taxon>
        <taxon>Bacteroidota</taxon>
        <taxon>Cytophagia</taxon>
        <taxon>Cytophagales</taxon>
        <taxon>Cyclobacteriaceae</taxon>
        <taxon>Aquiflexum</taxon>
    </lineage>
</organism>
<keyword evidence="2" id="KW-1185">Reference proteome</keyword>
<name>A0A1W2GXX2_9BACT</name>
<gene>
    <name evidence="1" type="ORF">SAMN00777080_0069</name>
</gene>
<accession>A0A1W2GXX2</accession>
<evidence type="ECO:0000313" key="2">
    <source>
        <dbReference type="Proteomes" id="UP000192333"/>
    </source>
</evidence>
<proteinExistence type="predicted"/>